<dbReference type="EMBL" id="MU807694">
    <property type="protein sequence ID" value="KAJ3831200.1"/>
    <property type="molecule type" value="Genomic_DNA"/>
</dbReference>
<reference evidence="1" key="1">
    <citation type="submission" date="2022-08" db="EMBL/GenBank/DDBJ databases">
        <authorList>
            <consortium name="DOE Joint Genome Institute"/>
            <person name="Min B."/>
            <person name="Riley R."/>
            <person name="Sierra-Patev S."/>
            <person name="Naranjo-Ortiz M."/>
            <person name="Looney B."/>
            <person name="Konkel Z."/>
            <person name="Slot J.C."/>
            <person name="Sakamoto Y."/>
            <person name="Steenwyk J.L."/>
            <person name="Rokas A."/>
            <person name="Carro J."/>
            <person name="Camarero S."/>
            <person name="Ferreira P."/>
            <person name="Molpeceres G."/>
            <person name="Ruiz-Duenas F.J."/>
            <person name="Serrano A."/>
            <person name="Henrissat B."/>
            <person name="Drula E."/>
            <person name="Hughes K.W."/>
            <person name="Mata J.L."/>
            <person name="Ishikawa N.K."/>
            <person name="Vargas-Isla R."/>
            <person name="Ushijima S."/>
            <person name="Smith C.A."/>
            <person name="Ahrendt S."/>
            <person name="Andreopoulos W."/>
            <person name="He G."/>
            <person name="Labutti K."/>
            <person name="Lipzen A."/>
            <person name="Ng V."/>
            <person name="Sandor L."/>
            <person name="Barry K."/>
            <person name="Martinez A.T."/>
            <person name="Xiao Y."/>
            <person name="Gibbons J.G."/>
            <person name="Terashima K."/>
            <person name="Hibbett D.S."/>
            <person name="Grigoriev I.V."/>
        </authorList>
    </citation>
    <scope>NUCLEOTIDE SEQUENCE</scope>
    <source>
        <strain evidence="1">TFB9207</strain>
    </source>
</reference>
<sequence length="101" mass="11528">MYTKDGSVHYQVRETQPLRIDYKGKYRITSSSAPVSRGVSLLALTVVFRILRIELEGVRNLVSVLRSRRYQFAYTQRTLLGDPDLVPGLEAAQDEWTKPDA</sequence>
<keyword evidence="2" id="KW-1185">Reference proteome</keyword>
<evidence type="ECO:0000313" key="2">
    <source>
        <dbReference type="Proteomes" id="UP001163846"/>
    </source>
</evidence>
<dbReference type="AlphaFoldDB" id="A0AA38NV50"/>
<organism evidence="1 2">
    <name type="scientific">Lentinula raphanica</name>
    <dbReference type="NCBI Taxonomy" id="153919"/>
    <lineage>
        <taxon>Eukaryota</taxon>
        <taxon>Fungi</taxon>
        <taxon>Dikarya</taxon>
        <taxon>Basidiomycota</taxon>
        <taxon>Agaricomycotina</taxon>
        <taxon>Agaricomycetes</taxon>
        <taxon>Agaricomycetidae</taxon>
        <taxon>Agaricales</taxon>
        <taxon>Marasmiineae</taxon>
        <taxon>Omphalotaceae</taxon>
        <taxon>Lentinula</taxon>
    </lineage>
</organism>
<protein>
    <submittedName>
        <fullName evidence="1">Uncharacterized protein</fullName>
    </submittedName>
</protein>
<evidence type="ECO:0000313" key="1">
    <source>
        <dbReference type="EMBL" id="KAJ3831200.1"/>
    </source>
</evidence>
<name>A0AA38NV50_9AGAR</name>
<proteinExistence type="predicted"/>
<dbReference type="Proteomes" id="UP001163846">
    <property type="component" value="Unassembled WGS sequence"/>
</dbReference>
<accession>A0AA38NV50</accession>
<comment type="caution">
    <text evidence="1">The sequence shown here is derived from an EMBL/GenBank/DDBJ whole genome shotgun (WGS) entry which is preliminary data.</text>
</comment>
<gene>
    <name evidence="1" type="ORF">F5878DRAFT_667808</name>
</gene>